<keyword evidence="2" id="KW-1185">Reference proteome</keyword>
<organism evidence="1 2">
    <name type="scientific">[Anoxybacillus] calidus</name>
    <dbReference type="NCBI Taxonomy" id="575178"/>
    <lineage>
        <taxon>Bacteria</taxon>
        <taxon>Bacillati</taxon>
        <taxon>Bacillota</taxon>
        <taxon>Bacilli</taxon>
        <taxon>Bacillales</taxon>
        <taxon>Anoxybacillaceae</taxon>
        <taxon>Paranoxybacillus</taxon>
    </lineage>
</organism>
<dbReference type="EMBL" id="JACDUU010000002">
    <property type="protein sequence ID" value="MBA2871138.1"/>
    <property type="molecule type" value="Genomic_DNA"/>
</dbReference>
<name>A0A7V9YZG9_9BACL</name>
<comment type="caution">
    <text evidence="1">The sequence shown here is derived from an EMBL/GenBank/DDBJ whole genome shotgun (WGS) entry which is preliminary data.</text>
</comment>
<proteinExistence type="predicted"/>
<evidence type="ECO:0000313" key="1">
    <source>
        <dbReference type="EMBL" id="MBA2871138.1"/>
    </source>
</evidence>
<protein>
    <submittedName>
        <fullName evidence="1">Uncharacterized protein</fullName>
    </submittedName>
</protein>
<reference evidence="1 2" key="1">
    <citation type="submission" date="2020-07" db="EMBL/GenBank/DDBJ databases">
        <title>Genomic Encyclopedia of Type Strains, Phase IV (KMG-IV): sequencing the most valuable type-strain genomes for metagenomic binning, comparative biology and taxonomic classification.</title>
        <authorList>
            <person name="Goeker M."/>
        </authorList>
    </citation>
    <scope>NUCLEOTIDE SEQUENCE [LARGE SCALE GENOMIC DNA]</scope>
    <source>
        <strain evidence="1 2">DSM 25220</strain>
    </source>
</reference>
<accession>A0A7V9YZG9</accession>
<dbReference type="Proteomes" id="UP000580891">
    <property type="component" value="Unassembled WGS sequence"/>
</dbReference>
<gene>
    <name evidence="1" type="ORF">HNQ85_001408</name>
</gene>
<dbReference type="AlphaFoldDB" id="A0A7V9YZG9"/>
<evidence type="ECO:0000313" key="2">
    <source>
        <dbReference type="Proteomes" id="UP000580891"/>
    </source>
</evidence>
<sequence>MEPTELDEWADLVIHQRKIDEVLKEMDNELKTGE</sequence>